<feature type="chain" id="PRO_5046683357" evidence="1">
    <location>
        <begin position="22"/>
        <end position="302"/>
    </location>
</feature>
<dbReference type="InterPro" id="IPR050902">
    <property type="entry name" value="ABC_Transporter_SBP"/>
</dbReference>
<evidence type="ECO:0000256" key="1">
    <source>
        <dbReference type="SAM" id="SignalP"/>
    </source>
</evidence>
<proteinExistence type="predicted"/>
<gene>
    <name evidence="3" type="ORF">O0S08_25065</name>
</gene>
<dbReference type="RefSeq" id="WP_269041772.1">
    <property type="nucleotide sequence ID" value="NZ_CP114040.1"/>
</dbReference>
<evidence type="ECO:0000313" key="4">
    <source>
        <dbReference type="Proteomes" id="UP001164459"/>
    </source>
</evidence>
<dbReference type="PANTHER" id="PTHR30535:SF4">
    <property type="entry name" value="HEMIN-BINDING PERIPLASMIC PROTEIN HMUT"/>
    <property type="match status" value="1"/>
</dbReference>
<sequence length="302" mass="30380">MPAPTVLRSLVLAVALAPACAVPGDSPAPAAQAAEVTAPQRIVTLGNSITEAVFALGAGDRVVGVDLSSLYPDAAAALPRVGYYRQFSAEGVLGLRPDLVLASSEAGPAAALEQVRGAGVRLELVPAGENLDAARGNITAVAAALGRPEAAAEVLAALAADLAEADRLRARVTSRPRVLFVYARGPGRLLVAGRDTTGAELVRLAAAENAGDALTGMKPWSAEAVVAAAPDVVVLPTRGLESLGGVPGLLALPGLAETPAGRAQRVVAIDDLKLLGFGPRIGQGVRELLVSLHPELGEGAAP</sequence>
<accession>A0ABY7HJD1</accession>
<keyword evidence="4" id="KW-1185">Reference proteome</keyword>
<keyword evidence="1" id="KW-0732">Signal</keyword>
<reference evidence="3" key="1">
    <citation type="submission" date="2022-11" db="EMBL/GenBank/DDBJ databases">
        <title>Minimal conservation of predation-associated metabolite biosynthetic gene clusters underscores biosynthetic potential of Myxococcota including descriptions for ten novel species: Archangium lansinium sp. nov., Myxococcus landrumus sp. nov., Nannocystis bai.</title>
        <authorList>
            <person name="Ahearne A."/>
            <person name="Stevens C."/>
            <person name="Dowd S."/>
        </authorList>
    </citation>
    <scope>NUCLEOTIDE SEQUENCE</scope>
    <source>
        <strain evidence="3">Fl3</strain>
    </source>
</reference>
<evidence type="ECO:0000313" key="3">
    <source>
        <dbReference type="EMBL" id="WAS99411.1"/>
    </source>
</evidence>
<dbReference type="Pfam" id="PF01497">
    <property type="entry name" value="Peripla_BP_2"/>
    <property type="match status" value="1"/>
</dbReference>
<dbReference type="EMBL" id="CP114040">
    <property type="protein sequence ID" value="WAS99411.1"/>
    <property type="molecule type" value="Genomic_DNA"/>
</dbReference>
<dbReference type="Proteomes" id="UP001164459">
    <property type="component" value="Chromosome"/>
</dbReference>
<organism evidence="3 4">
    <name type="scientific">Nannocystis punicea</name>
    <dbReference type="NCBI Taxonomy" id="2995304"/>
    <lineage>
        <taxon>Bacteria</taxon>
        <taxon>Pseudomonadati</taxon>
        <taxon>Myxococcota</taxon>
        <taxon>Polyangia</taxon>
        <taxon>Nannocystales</taxon>
        <taxon>Nannocystaceae</taxon>
        <taxon>Nannocystis</taxon>
    </lineage>
</organism>
<dbReference type="Gene3D" id="3.40.50.1980">
    <property type="entry name" value="Nitrogenase molybdenum iron protein domain"/>
    <property type="match status" value="2"/>
</dbReference>
<dbReference type="SUPFAM" id="SSF53807">
    <property type="entry name" value="Helical backbone' metal receptor"/>
    <property type="match status" value="1"/>
</dbReference>
<evidence type="ECO:0000259" key="2">
    <source>
        <dbReference type="PROSITE" id="PS50983"/>
    </source>
</evidence>
<dbReference type="PROSITE" id="PS50983">
    <property type="entry name" value="FE_B12_PBP"/>
    <property type="match status" value="1"/>
</dbReference>
<protein>
    <submittedName>
        <fullName evidence="3">ABC transporter substrate-binding protein</fullName>
    </submittedName>
</protein>
<dbReference type="PANTHER" id="PTHR30535">
    <property type="entry name" value="VITAMIN B12-BINDING PROTEIN"/>
    <property type="match status" value="1"/>
</dbReference>
<feature type="domain" description="Fe/B12 periplasmic-binding" evidence="2">
    <location>
        <begin position="41"/>
        <end position="300"/>
    </location>
</feature>
<feature type="signal peptide" evidence="1">
    <location>
        <begin position="1"/>
        <end position="21"/>
    </location>
</feature>
<name>A0ABY7HJD1_9BACT</name>
<dbReference type="InterPro" id="IPR002491">
    <property type="entry name" value="ABC_transptr_periplasmic_BD"/>
</dbReference>